<feature type="transmembrane region" description="Helical" evidence="18">
    <location>
        <begin position="237"/>
        <end position="270"/>
    </location>
</feature>
<feature type="compositionally biased region" description="Basic and acidic residues" evidence="17">
    <location>
        <begin position="593"/>
        <end position="602"/>
    </location>
</feature>
<dbReference type="InterPro" id="IPR002781">
    <property type="entry name" value="TM_pro_TauE-like"/>
</dbReference>
<comment type="subcellular location">
    <subcellularLocation>
        <location evidence="3">Membrane</location>
        <topology evidence="3">Multi-pass membrane protein</topology>
    </subcellularLocation>
    <subcellularLocation>
        <location evidence="2">Nucleus</location>
    </subcellularLocation>
</comment>
<feature type="compositionally biased region" description="Basic and acidic residues" evidence="17">
    <location>
        <begin position="56"/>
        <end position="67"/>
    </location>
</feature>
<evidence type="ECO:0000256" key="2">
    <source>
        <dbReference type="ARBA" id="ARBA00004123"/>
    </source>
</evidence>
<dbReference type="GO" id="GO:0006974">
    <property type="term" value="P:DNA damage response"/>
    <property type="evidence" value="ECO:0007669"/>
    <property type="project" value="UniProtKB-ARBA"/>
</dbReference>
<name>A0A6N2KRW9_SALVM</name>
<dbReference type="GO" id="GO:0003677">
    <property type="term" value="F:DNA binding"/>
    <property type="evidence" value="ECO:0007669"/>
    <property type="project" value="InterPro"/>
</dbReference>
<evidence type="ECO:0000256" key="3">
    <source>
        <dbReference type="ARBA" id="ARBA00004141"/>
    </source>
</evidence>
<gene>
    <name evidence="20" type="ORF">SVIM_LOCUS87049</name>
</gene>
<dbReference type="InterPro" id="IPR013020">
    <property type="entry name" value="Rad3/Chl1-like"/>
</dbReference>
<evidence type="ECO:0000256" key="7">
    <source>
        <dbReference type="ARBA" id="ARBA00022741"/>
    </source>
</evidence>
<dbReference type="GO" id="GO:0016020">
    <property type="term" value="C:membrane"/>
    <property type="evidence" value="ECO:0007669"/>
    <property type="project" value="UniProtKB-SubCell"/>
</dbReference>
<evidence type="ECO:0000256" key="10">
    <source>
        <dbReference type="ARBA" id="ARBA00022840"/>
    </source>
</evidence>
<evidence type="ECO:0000256" key="6">
    <source>
        <dbReference type="ARBA" id="ARBA00022723"/>
    </source>
</evidence>
<comment type="cofactor">
    <cofactor evidence="1">
        <name>[4Fe-4S] cluster</name>
        <dbReference type="ChEBI" id="CHEBI:49883"/>
    </cofactor>
</comment>
<proteinExistence type="inferred from homology"/>
<keyword evidence="6" id="KW-0479">Metal-binding</keyword>
<dbReference type="PANTHER" id="PTHR11472:SF41">
    <property type="entry name" value="ATP-DEPENDENT DNA HELICASE DDX11-RELATED"/>
    <property type="match status" value="1"/>
</dbReference>
<sequence>MIGGGGFVVSSWTARFMQTTQQSMEEQGWRHLRFRNAPCDLLISQEEGREVEEEDTREREKTETDTRRSYINRKSMRNLMARIQPKHWFLKLLGAILSGSLVAVSILVFAEPSLTQEGSTTGEAESHRAMRILSLVREKGRVGYTHVWPEMRFGWKIVLGSIIGFFGAACGSVGGVGGGGIFVPMLSLIIGFDTKSATAMSKCMITGGAAATVYYNLKLRHPTLELPIIDYDLALLFQPMLVLGISIGVALNVIFANWMITILLIVLFIVTSTKAFFKGVETWKKETKTKKEATRSLESNDERNEEVVGEPPPCGPTDRQGILQFLSFSFHSIDCFSLILRCLVDTELLDNLFDGILVAEHIADPGSFWCKFVRGSLPVQRAEKDCIQGRCCHNLEGEPACSLLYHRPVGWYSWRDAWTWWRVHFGSSFPGDGNPPSALYYFAVATVAALVGQHVVRKLISILGRASLIIFTLAFTIFLSALLLGGVGIARMVKRIERKEYMGFENICSDRHFDLRPKRDREMEFRGFPYEPYSIQVDFMKALYNSLNQGGVSILESPTGTGKTLSIICSTLQWVFDRRQQDKSKVQVQSPHHSTDDAHIGSDDEPDWLRNFVPIKDNLTQEKKINKKLGFGECDRRRNRKESCKDLFSRDLEEDCNKKGENKSLRKKNDGVELSDDEFLLDEYESEEEGALGDGKSKRKAGGISIGSSSDEEGHEDGSDEEEEEEKAFKIYFCSRTHSQLSQFIKELRKTLFSNEINVVCLGSRKNLCINEEVLKLGSSVRVNERCLELQNKKNEVSKIKNFGAGGRIRRTKASSGCPMLRKHKLQKEFRNETSQDGALDIEDLVHIGRRIGTCPYYGSRSMVPAADLVVLPYQSLLSKSSRESLGLNLKNSIIVIDEAHNLADSLTSMYDAKITSSQVECVHSHIEKYFTRFCNRLGPGNRRYIQTLMVLTRAFLQTLDNKKDLSNVNNCQVEEIDADMKAVCDTSIAINDFLFSRNIDNINLVKLVQYIKESNLVHKVSGYGERVLASSQEGLALNRNGGCGEEGSTLSSFRALVDMLISLTNNDGDGRMIISKMRSTCSGLQGGFLKYVMLTGEKIFSEIVDEAHAVVLAGGTLQPIEETRERLFPWLPPNQLHLFSCSHIVPPESILPIAVSRGPSGQSFDFSYSSRSSLVMIKELGILLCNLVAVVPEGIVVFFSSFEYEGQVYDAWKKLGILERVMKKKRVFREPRSNSDVELVLKEYKETINGLSSGTKEDGARHNGAVLLAVVGGKISEGINFSDGMGRCIVMVGLPYPSPSDVELMERVKYIESLGEPNCGKRPEISVGEHYYNGDVQTAFSILRSCRRRGKEYYENLCMKAVNQSIGRAIRHINDYAAILLVDMRYASDSSKRSFSHPTNKLPLWIKDRLVSATNNYGEVHRLLHHFFKYNKRECQ</sequence>
<keyword evidence="7" id="KW-0547">Nucleotide-binding</keyword>
<evidence type="ECO:0000256" key="17">
    <source>
        <dbReference type="SAM" id="MobiDB-lite"/>
    </source>
</evidence>
<dbReference type="GO" id="GO:0005634">
    <property type="term" value="C:nucleus"/>
    <property type="evidence" value="ECO:0007669"/>
    <property type="project" value="UniProtKB-SubCell"/>
</dbReference>
<keyword evidence="12" id="KW-0408">Iron</keyword>
<organism evidence="20">
    <name type="scientific">Salix viminalis</name>
    <name type="common">Common osier</name>
    <name type="synonym">Basket willow</name>
    <dbReference type="NCBI Taxonomy" id="40686"/>
    <lineage>
        <taxon>Eukaryota</taxon>
        <taxon>Viridiplantae</taxon>
        <taxon>Streptophyta</taxon>
        <taxon>Embryophyta</taxon>
        <taxon>Tracheophyta</taxon>
        <taxon>Spermatophyta</taxon>
        <taxon>Magnoliopsida</taxon>
        <taxon>eudicotyledons</taxon>
        <taxon>Gunneridae</taxon>
        <taxon>Pentapetalae</taxon>
        <taxon>rosids</taxon>
        <taxon>fabids</taxon>
        <taxon>Malpighiales</taxon>
        <taxon>Salicaceae</taxon>
        <taxon>Saliceae</taxon>
        <taxon>Salix</taxon>
    </lineage>
</organism>
<dbReference type="SMART" id="SM00487">
    <property type="entry name" value="DEXDc"/>
    <property type="match status" value="1"/>
</dbReference>
<keyword evidence="11 18" id="KW-1133">Transmembrane helix</keyword>
<keyword evidence="9" id="KW-0347">Helicase</keyword>
<feature type="transmembrane region" description="Helical" evidence="18">
    <location>
        <begin position="157"/>
        <end position="187"/>
    </location>
</feature>
<evidence type="ECO:0000256" key="9">
    <source>
        <dbReference type="ARBA" id="ARBA00022806"/>
    </source>
</evidence>
<dbReference type="InterPro" id="IPR010614">
    <property type="entry name" value="RAD3-like_helicase_DEAD"/>
</dbReference>
<dbReference type="Gene3D" id="3.40.50.300">
    <property type="entry name" value="P-loop containing nucleotide triphosphate hydrolases"/>
    <property type="match status" value="3"/>
</dbReference>
<dbReference type="GO" id="GO:0016818">
    <property type="term" value="F:hydrolase activity, acting on acid anhydrides, in phosphorus-containing anhydrides"/>
    <property type="evidence" value="ECO:0007669"/>
    <property type="project" value="InterPro"/>
</dbReference>
<evidence type="ECO:0000256" key="12">
    <source>
        <dbReference type="ARBA" id="ARBA00023004"/>
    </source>
</evidence>
<evidence type="ECO:0000256" key="11">
    <source>
        <dbReference type="ARBA" id="ARBA00022989"/>
    </source>
</evidence>
<evidence type="ECO:0000256" key="1">
    <source>
        <dbReference type="ARBA" id="ARBA00001966"/>
    </source>
</evidence>
<comment type="similarity">
    <text evidence="4">Belongs to the DEAD box helicase family. DEAH subfamily. DDX11/CHL1 sub-subfamily.</text>
</comment>
<evidence type="ECO:0000256" key="13">
    <source>
        <dbReference type="ARBA" id="ARBA00023014"/>
    </source>
</evidence>
<dbReference type="SMART" id="SM00491">
    <property type="entry name" value="HELICc2"/>
    <property type="match status" value="1"/>
</dbReference>
<dbReference type="EMBL" id="CAADRP010000402">
    <property type="protein sequence ID" value="VFU27827.1"/>
    <property type="molecule type" value="Genomic_DNA"/>
</dbReference>
<dbReference type="InterPro" id="IPR014013">
    <property type="entry name" value="Helic_SF1/SF2_ATP-bd_DinG/Rad3"/>
</dbReference>
<dbReference type="Pfam" id="PF06733">
    <property type="entry name" value="DEAD_2"/>
    <property type="match status" value="1"/>
</dbReference>
<keyword evidence="5 18" id="KW-0812">Transmembrane</keyword>
<dbReference type="InterPro" id="IPR045028">
    <property type="entry name" value="DinG/Rad3-like"/>
</dbReference>
<evidence type="ECO:0000259" key="19">
    <source>
        <dbReference type="PROSITE" id="PS51193"/>
    </source>
</evidence>
<keyword evidence="13" id="KW-0411">Iron-sulfur</keyword>
<dbReference type="GO" id="GO:0046872">
    <property type="term" value="F:metal ion binding"/>
    <property type="evidence" value="ECO:0007669"/>
    <property type="project" value="UniProtKB-KW"/>
</dbReference>
<protein>
    <recommendedName>
        <fullName evidence="19">Helicase ATP-binding domain-containing protein</fullName>
    </recommendedName>
</protein>
<feature type="region of interest" description="Disordered" evidence="17">
    <location>
        <begin position="290"/>
        <end position="316"/>
    </location>
</feature>
<keyword evidence="16" id="KW-0539">Nucleus</keyword>
<evidence type="ECO:0000256" key="18">
    <source>
        <dbReference type="SAM" id="Phobius"/>
    </source>
</evidence>
<dbReference type="PROSITE" id="PS00690">
    <property type="entry name" value="DEAH_ATP_HELICASE"/>
    <property type="match status" value="1"/>
</dbReference>
<feature type="domain" description="Helicase ATP-binding" evidence="19">
    <location>
        <begin position="522"/>
        <end position="962"/>
    </location>
</feature>
<feature type="transmembrane region" description="Helical" evidence="18">
    <location>
        <begin position="88"/>
        <end position="110"/>
    </location>
</feature>
<dbReference type="InterPro" id="IPR014001">
    <property type="entry name" value="Helicase_ATP-bd"/>
</dbReference>
<evidence type="ECO:0000256" key="15">
    <source>
        <dbReference type="ARBA" id="ARBA00023235"/>
    </source>
</evidence>
<dbReference type="InterPro" id="IPR006555">
    <property type="entry name" value="ATP-dep_Helicase_C"/>
</dbReference>
<dbReference type="GO" id="GO:0034085">
    <property type="term" value="P:establishment of sister chromatid cohesion"/>
    <property type="evidence" value="ECO:0007669"/>
    <property type="project" value="TreeGrafter"/>
</dbReference>
<dbReference type="InterPro" id="IPR027417">
    <property type="entry name" value="P-loop_NTPase"/>
</dbReference>
<evidence type="ECO:0000256" key="4">
    <source>
        <dbReference type="ARBA" id="ARBA00008435"/>
    </source>
</evidence>
<dbReference type="SMART" id="SM00488">
    <property type="entry name" value="DEXDc2"/>
    <property type="match status" value="1"/>
</dbReference>
<dbReference type="Pfam" id="PF01925">
    <property type="entry name" value="TauE"/>
    <property type="match status" value="1"/>
</dbReference>
<feature type="region of interest" description="Disordered" evidence="17">
    <location>
        <begin position="685"/>
        <end position="722"/>
    </location>
</feature>
<dbReference type="InterPro" id="IPR002464">
    <property type="entry name" value="DNA/RNA_helicase_DEAH_CS"/>
</dbReference>
<dbReference type="GO" id="GO:0051536">
    <property type="term" value="F:iron-sulfur cluster binding"/>
    <property type="evidence" value="ECO:0007669"/>
    <property type="project" value="UniProtKB-KW"/>
</dbReference>
<dbReference type="SUPFAM" id="SSF52540">
    <property type="entry name" value="P-loop containing nucleoside triphosphate hydrolases"/>
    <property type="match status" value="1"/>
</dbReference>
<dbReference type="CDD" id="cd18788">
    <property type="entry name" value="SF2_C_XPD"/>
    <property type="match status" value="1"/>
</dbReference>
<feature type="transmembrane region" description="Helical" evidence="18">
    <location>
        <begin position="468"/>
        <end position="490"/>
    </location>
</feature>
<dbReference type="GO" id="GO:0006139">
    <property type="term" value="P:nucleobase-containing compound metabolic process"/>
    <property type="evidence" value="ECO:0007669"/>
    <property type="project" value="InterPro"/>
</dbReference>
<evidence type="ECO:0000256" key="14">
    <source>
        <dbReference type="ARBA" id="ARBA00023136"/>
    </source>
</evidence>
<feature type="region of interest" description="Disordered" evidence="17">
    <location>
        <begin position="46"/>
        <end position="67"/>
    </location>
</feature>
<feature type="region of interest" description="Disordered" evidence="17">
    <location>
        <begin position="583"/>
        <end position="605"/>
    </location>
</feature>
<keyword evidence="10" id="KW-0067">ATP-binding</keyword>
<dbReference type="GO" id="GO:0003678">
    <property type="term" value="F:DNA helicase activity"/>
    <property type="evidence" value="ECO:0007669"/>
    <property type="project" value="InterPro"/>
</dbReference>
<evidence type="ECO:0000313" key="20">
    <source>
        <dbReference type="EMBL" id="VFU27827.1"/>
    </source>
</evidence>
<feature type="compositionally biased region" description="Basic and acidic residues" evidence="17">
    <location>
        <begin position="290"/>
        <end position="306"/>
    </location>
</feature>
<dbReference type="PANTHER" id="PTHR11472">
    <property type="entry name" value="DNA REPAIR DEAD HELICASE RAD3/XP-D SUBFAMILY MEMBER"/>
    <property type="match status" value="1"/>
</dbReference>
<dbReference type="GO" id="GO:0005524">
    <property type="term" value="F:ATP binding"/>
    <property type="evidence" value="ECO:0007669"/>
    <property type="project" value="UniProtKB-KW"/>
</dbReference>
<keyword evidence="14 18" id="KW-0472">Membrane</keyword>
<dbReference type="InterPro" id="IPR006554">
    <property type="entry name" value="Helicase-like_DEXD_c2"/>
</dbReference>
<accession>A0A6N2KRW9</accession>
<reference evidence="20" key="1">
    <citation type="submission" date="2019-03" db="EMBL/GenBank/DDBJ databases">
        <authorList>
            <person name="Mank J."/>
            <person name="Almeida P."/>
        </authorList>
    </citation>
    <scope>NUCLEOTIDE SEQUENCE</scope>
    <source>
        <strain evidence="20">78183</strain>
    </source>
</reference>
<keyword evidence="8" id="KW-0378">Hydrolase</keyword>
<dbReference type="PROSITE" id="PS51193">
    <property type="entry name" value="HELICASE_ATP_BIND_2"/>
    <property type="match status" value="1"/>
</dbReference>
<evidence type="ECO:0000256" key="8">
    <source>
        <dbReference type="ARBA" id="ARBA00022801"/>
    </source>
</evidence>
<keyword evidence="15" id="KW-0413">Isomerase</keyword>
<feature type="compositionally biased region" description="Acidic residues" evidence="17">
    <location>
        <begin position="710"/>
        <end position="722"/>
    </location>
</feature>
<evidence type="ECO:0000256" key="5">
    <source>
        <dbReference type="ARBA" id="ARBA00022692"/>
    </source>
</evidence>
<dbReference type="NCBIfam" id="TIGR00604">
    <property type="entry name" value="rad3"/>
    <property type="match status" value="1"/>
</dbReference>
<dbReference type="Pfam" id="PF13307">
    <property type="entry name" value="Helicase_C_2"/>
    <property type="match status" value="1"/>
</dbReference>
<evidence type="ECO:0000256" key="16">
    <source>
        <dbReference type="ARBA" id="ARBA00023242"/>
    </source>
</evidence>